<dbReference type="InterPro" id="IPR003838">
    <property type="entry name" value="ABC3_permease_C"/>
</dbReference>
<evidence type="ECO:0000256" key="5">
    <source>
        <dbReference type="ARBA" id="ARBA00023136"/>
    </source>
</evidence>
<dbReference type="Pfam" id="PF02687">
    <property type="entry name" value="FtsX"/>
    <property type="match status" value="1"/>
</dbReference>
<feature type="transmembrane region" description="Helical" evidence="7">
    <location>
        <begin position="381"/>
        <end position="400"/>
    </location>
</feature>
<evidence type="ECO:0000256" key="6">
    <source>
        <dbReference type="ARBA" id="ARBA00038076"/>
    </source>
</evidence>
<dbReference type="RefSeq" id="WP_211422487.1">
    <property type="nucleotide sequence ID" value="NZ_CP072642.1"/>
</dbReference>
<evidence type="ECO:0000313" key="11">
    <source>
        <dbReference type="Proteomes" id="UP000677668"/>
    </source>
</evidence>
<sequence length="417" mass="45331">MLLYSVRESFGQAIATIGAHKFRSLLTVLGVIIGTTSVILVSSVITGLEKSFAAMVERFGTNTIFISKLDFGGPREPTFEERQRKDLTYEDGLAVAELPSVAAATACLGRWPGSRDAPILKYRDRQANNPVLRGGDPAFLEARNMQMLTGRYYTEVESRHGVSVAVIGYDTAETLFGTTEAVGNEFTINGQIFRVVGVLEKSAARGMFPGANWEDNCAIIPHATYRRLYPRDKNYMIVAKAKDGQLDRMVDDVTRLLRKRRNVPFYKPDDFHLSTPTAEKEGFGKITLVLAAIVVPISGMALLIGGIGVLNIMLVSVTERTKEIGTRRALGARRRDIIMQFLIEAMSLTGLGGCIGILAGLGLSQIINLTIPDLPSSVSMLWVSIGFGISVGIGLIAGLIPAIKAAYLDPAEALRYE</sequence>
<keyword evidence="11" id="KW-1185">Reference proteome</keyword>
<evidence type="ECO:0000256" key="1">
    <source>
        <dbReference type="ARBA" id="ARBA00004651"/>
    </source>
</evidence>
<evidence type="ECO:0000259" key="9">
    <source>
        <dbReference type="Pfam" id="PF12704"/>
    </source>
</evidence>
<keyword evidence="2" id="KW-1003">Cell membrane</keyword>
<evidence type="ECO:0000256" key="2">
    <source>
        <dbReference type="ARBA" id="ARBA00022475"/>
    </source>
</evidence>
<evidence type="ECO:0000259" key="8">
    <source>
        <dbReference type="Pfam" id="PF02687"/>
    </source>
</evidence>
<dbReference type="PANTHER" id="PTHR30572:SF4">
    <property type="entry name" value="ABC TRANSPORTER PERMEASE YTRF"/>
    <property type="match status" value="1"/>
</dbReference>
<dbReference type="InterPro" id="IPR025857">
    <property type="entry name" value="MacB_PCD"/>
</dbReference>
<comment type="subcellular location">
    <subcellularLocation>
        <location evidence="1">Cell membrane</location>
        <topology evidence="1">Multi-pass membrane protein</topology>
    </subcellularLocation>
</comment>
<dbReference type="InterPro" id="IPR050250">
    <property type="entry name" value="Macrolide_Exporter_MacB"/>
</dbReference>
<reference evidence="10 11" key="1">
    <citation type="submission" date="2021-03" db="EMBL/GenBank/DDBJ databases">
        <title>Genomic and phenotypic characterization of Chloracidobacterium isolates provides evidence for multiple species.</title>
        <authorList>
            <person name="Saini M.K."/>
            <person name="Costas A.M.G."/>
            <person name="Tank M."/>
            <person name="Bryant D.A."/>
        </authorList>
    </citation>
    <scope>NUCLEOTIDE SEQUENCE [LARGE SCALE GENOMIC DNA]</scope>
    <source>
        <strain evidence="10 11">N</strain>
    </source>
</reference>
<feature type="transmembrane region" description="Helical" evidence="7">
    <location>
        <begin position="25"/>
        <end position="48"/>
    </location>
</feature>
<feature type="domain" description="MacB-like periplasmic core" evidence="9">
    <location>
        <begin position="24"/>
        <end position="253"/>
    </location>
</feature>
<proteinExistence type="inferred from homology"/>
<evidence type="ECO:0000256" key="7">
    <source>
        <dbReference type="SAM" id="Phobius"/>
    </source>
</evidence>
<evidence type="ECO:0000256" key="3">
    <source>
        <dbReference type="ARBA" id="ARBA00022692"/>
    </source>
</evidence>
<gene>
    <name evidence="10" type="ORF">J8C05_01585</name>
</gene>
<feature type="domain" description="ABC3 transporter permease C-terminal" evidence="8">
    <location>
        <begin position="297"/>
        <end position="409"/>
    </location>
</feature>
<dbReference type="EMBL" id="CP072642">
    <property type="protein sequence ID" value="QUV94176.1"/>
    <property type="molecule type" value="Genomic_DNA"/>
</dbReference>
<keyword evidence="3 7" id="KW-0812">Transmembrane</keyword>
<dbReference type="PANTHER" id="PTHR30572">
    <property type="entry name" value="MEMBRANE COMPONENT OF TRANSPORTER-RELATED"/>
    <property type="match status" value="1"/>
</dbReference>
<comment type="similarity">
    <text evidence="6">Belongs to the ABC-4 integral membrane protein family.</text>
</comment>
<evidence type="ECO:0000256" key="4">
    <source>
        <dbReference type="ARBA" id="ARBA00022989"/>
    </source>
</evidence>
<organism evidence="10 11">
    <name type="scientific">Chloracidobacterium sp. N</name>
    <dbReference type="NCBI Taxonomy" id="2821540"/>
    <lineage>
        <taxon>Bacteria</taxon>
        <taxon>Pseudomonadati</taxon>
        <taxon>Acidobacteriota</taxon>
        <taxon>Terriglobia</taxon>
        <taxon>Terriglobales</taxon>
        <taxon>Acidobacteriaceae</taxon>
        <taxon>Chloracidobacterium</taxon>
        <taxon>Chloracidobacterium aggregatum</taxon>
    </lineage>
</organism>
<name>A0ABX8B3W4_9BACT</name>
<protein>
    <submittedName>
        <fullName evidence="10">ABC transporter permease</fullName>
    </submittedName>
</protein>
<evidence type="ECO:0000313" key="10">
    <source>
        <dbReference type="EMBL" id="QUV94176.1"/>
    </source>
</evidence>
<dbReference type="Proteomes" id="UP000677668">
    <property type="component" value="Chromosome 1"/>
</dbReference>
<keyword evidence="4 7" id="KW-1133">Transmembrane helix</keyword>
<dbReference type="Pfam" id="PF12704">
    <property type="entry name" value="MacB_PCD"/>
    <property type="match status" value="1"/>
</dbReference>
<keyword evidence="5 7" id="KW-0472">Membrane</keyword>
<accession>A0ABX8B3W4</accession>
<feature type="transmembrane region" description="Helical" evidence="7">
    <location>
        <begin position="288"/>
        <end position="316"/>
    </location>
</feature>
<feature type="transmembrane region" description="Helical" evidence="7">
    <location>
        <begin position="337"/>
        <end position="361"/>
    </location>
</feature>